<evidence type="ECO:0000313" key="2">
    <source>
        <dbReference type="Proteomes" id="UP000323521"/>
    </source>
</evidence>
<evidence type="ECO:0000313" key="1">
    <source>
        <dbReference type="EMBL" id="ATW28167.1"/>
    </source>
</evidence>
<dbReference type="AlphaFoldDB" id="A0A3G1L0I2"/>
<dbReference type="EMBL" id="CP017634">
    <property type="protein sequence ID" value="ATW28167.1"/>
    <property type="molecule type" value="Genomic_DNA"/>
</dbReference>
<dbReference type="KEGG" id="fwa:DCMF_28475"/>
<dbReference type="RefSeq" id="WP_148137579.1">
    <property type="nucleotide sequence ID" value="NZ_CP017634.1"/>
</dbReference>
<reference evidence="1 2" key="1">
    <citation type="submission" date="2016-10" db="EMBL/GenBank/DDBJ databases">
        <title>Complete Genome Sequence of Peptococcaceae strain DCMF.</title>
        <authorList>
            <person name="Edwards R.J."/>
            <person name="Holland S.I."/>
            <person name="Deshpande N.P."/>
            <person name="Wong Y.K."/>
            <person name="Ertan H."/>
            <person name="Manefield M."/>
            <person name="Russell T.L."/>
            <person name="Lee M.J."/>
        </authorList>
    </citation>
    <scope>NUCLEOTIDE SEQUENCE [LARGE SCALE GENOMIC DNA]</scope>
    <source>
        <strain evidence="1 2">DCMF</strain>
    </source>
</reference>
<organism evidence="1 2">
    <name type="scientific">Formimonas warabiya</name>
    <dbReference type="NCBI Taxonomy" id="1761012"/>
    <lineage>
        <taxon>Bacteria</taxon>
        <taxon>Bacillati</taxon>
        <taxon>Bacillota</taxon>
        <taxon>Clostridia</taxon>
        <taxon>Eubacteriales</taxon>
        <taxon>Peptococcaceae</taxon>
        <taxon>Candidatus Formimonas</taxon>
    </lineage>
</organism>
<dbReference type="Proteomes" id="UP000323521">
    <property type="component" value="Chromosome"/>
</dbReference>
<protein>
    <submittedName>
        <fullName evidence="1">Uncharacterized protein</fullName>
    </submittedName>
</protein>
<sequence>MAEGTLRDVGGGFCAAPHRKGMNGRMEKEAAKKPWESPQIIEIEIKMTQLGGGFGGFDLFEQEEETDVGS</sequence>
<gene>
    <name evidence="1" type="ORF">DCMF_28475</name>
</gene>
<accession>A0A3G1L0I2</accession>
<keyword evidence="2" id="KW-1185">Reference proteome</keyword>
<name>A0A3G1L0I2_FORW1</name>
<proteinExistence type="predicted"/>